<protein>
    <submittedName>
        <fullName evidence="9">Uncharacterized membrane protein YcaP, DUF421 family</fullName>
    </submittedName>
</protein>
<dbReference type="OrthoDB" id="9778331at2"/>
<comment type="subcellular location">
    <subcellularLocation>
        <location evidence="1">Cell membrane</location>
        <topology evidence="1">Multi-pass membrane protein</topology>
    </subcellularLocation>
</comment>
<feature type="domain" description="YetF C-terminal" evidence="8">
    <location>
        <begin position="82"/>
        <end position="214"/>
    </location>
</feature>
<evidence type="ECO:0000313" key="9">
    <source>
        <dbReference type="EMBL" id="SIS60555.1"/>
    </source>
</evidence>
<dbReference type="PANTHER" id="PTHR34582">
    <property type="entry name" value="UPF0702 TRANSMEMBRANE PROTEIN YCAP"/>
    <property type="match status" value="1"/>
</dbReference>
<evidence type="ECO:0000256" key="1">
    <source>
        <dbReference type="ARBA" id="ARBA00004651"/>
    </source>
</evidence>
<evidence type="ECO:0000259" key="8">
    <source>
        <dbReference type="Pfam" id="PF04239"/>
    </source>
</evidence>
<dbReference type="InterPro" id="IPR012452">
    <property type="entry name" value="DUF1657"/>
</dbReference>
<dbReference type="Proteomes" id="UP000186795">
    <property type="component" value="Unassembled WGS sequence"/>
</dbReference>
<dbReference type="InterPro" id="IPR023090">
    <property type="entry name" value="UPF0702_alpha/beta_dom_sf"/>
</dbReference>
<keyword evidence="3" id="KW-1003">Cell membrane</keyword>
<dbReference type="PANTHER" id="PTHR34582:SF7">
    <property type="entry name" value="UPF0702 TRANSMEMBRANE PROTEIN YDFS"/>
    <property type="match status" value="1"/>
</dbReference>
<evidence type="ECO:0000256" key="5">
    <source>
        <dbReference type="ARBA" id="ARBA00022989"/>
    </source>
</evidence>
<keyword evidence="10" id="KW-1185">Reference proteome</keyword>
<evidence type="ECO:0000256" key="3">
    <source>
        <dbReference type="ARBA" id="ARBA00022475"/>
    </source>
</evidence>
<evidence type="ECO:0000256" key="7">
    <source>
        <dbReference type="SAM" id="Phobius"/>
    </source>
</evidence>
<dbReference type="Gene3D" id="3.30.240.20">
    <property type="entry name" value="bsu07140 like domains"/>
    <property type="match status" value="2"/>
</dbReference>
<evidence type="ECO:0000256" key="4">
    <source>
        <dbReference type="ARBA" id="ARBA00022692"/>
    </source>
</evidence>
<keyword evidence="6 7" id="KW-0472">Membrane</keyword>
<keyword evidence="5 7" id="KW-1133">Transmembrane helix</keyword>
<evidence type="ECO:0000256" key="2">
    <source>
        <dbReference type="ARBA" id="ARBA00006448"/>
    </source>
</evidence>
<dbReference type="EMBL" id="FTOD01000003">
    <property type="protein sequence ID" value="SIS60555.1"/>
    <property type="molecule type" value="Genomic_DNA"/>
</dbReference>
<evidence type="ECO:0000256" key="6">
    <source>
        <dbReference type="ARBA" id="ARBA00023136"/>
    </source>
</evidence>
<dbReference type="RefSeq" id="WP_009709787.1">
    <property type="nucleotide sequence ID" value="NZ_CP048103.1"/>
</dbReference>
<dbReference type="InterPro" id="IPR007353">
    <property type="entry name" value="DUF421"/>
</dbReference>
<feature type="transmembrane region" description="Helical" evidence="7">
    <location>
        <begin position="6"/>
        <end position="26"/>
    </location>
</feature>
<dbReference type="GO" id="GO:0005886">
    <property type="term" value="C:plasma membrane"/>
    <property type="evidence" value="ECO:0007669"/>
    <property type="project" value="UniProtKB-SubCell"/>
</dbReference>
<name>A0A1N7KG50_9BACL</name>
<dbReference type="Pfam" id="PF04239">
    <property type="entry name" value="DUF421"/>
    <property type="match status" value="1"/>
</dbReference>
<reference evidence="10" key="1">
    <citation type="submission" date="2017-01" db="EMBL/GenBank/DDBJ databases">
        <authorList>
            <person name="Varghese N."/>
            <person name="Submissions S."/>
        </authorList>
    </citation>
    <scope>NUCLEOTIDE SEQUENCE [LARGE SCALE GENOMIC DNA]</scope>
    <source>
        <strain evidence="10">DSM 45196</strain>
    </source>
</reference>
<gene>
    <name evidence="9" type="ORF">SAMN05421790_10353</name>
</gene>
<evidence type="ECO:0000313" key="10">
    <source>
        <dbReference type="Proteomes" id="UP000186795"/>
    </source>
</evidence>
<dbReference type="Pfam" id="PF07870">
    <property type="entry name" value="DUF1657"/>
    <property type="match status" value="1"/>
</dbReference>
<dbReference type="AlphaFoldDB" id="A0A1N7KG50"/>
<organism evidence="9 10">
    <name type="scientific">Kroppenstedtia eburnea</name>
    <dbReference type="NCBI Taxonomy" id="714067"/>
    <lineage>
        <taxon>Bacteria</taxon>
        <taxon>Bacillati</taxon>
        <taxon>Bacillota</taxon>
        <taxon>Bacilli</taxon>
        <taxon>Bacillales</taxon>
        <taxon>Thermoactinomycetaceae</taxon>
        <taxon>Kroppenstedtia</taxon>
    </lineage>
</organism>
<accession>A0A1N7KG50</accession>
<feature type="transmembrane region" description="Helical" evidence="7">
    <location>
        <begin position="38"/>
        <end position="56"/>
    </location>
</feature>
<sequence>MPVWLQLILRTLGVLLFSAVWLRLLGRKMAAGMATFDRVYLVGFGVIAALLALNQIRPPLLGWLALLTWGLTGIAYSYLALKSKWVRDLVHGKEAVVIKHGKVMEEQLKTVRFTPEDLLQQLRKRQIFNVADVEFAVMEANGEISALVKSNKQPLTAQHLGVETAPEVGVQAVILDGNILDEPLATLGLNRGWLETELKKIGVQPENVFLAQVDAMGELYVDLFDDAIQVPKPTTRKLLLTTLEKARADLESYSLDTDNPKAKKMYQQCAREIASILYDARPLLK</sequence>
<keyword evidence="4 7" id="KW-0812">Transmembrane</keyword>
<feature type="transmembrane region" description="Helical" evidence="7">
    <location>
        <begin position="62"/>
        <end position="81"/>
    </location>
</feature>
<comment type="similarity">
    <text evidence="2">Belongs to the UPF0702 family.</text>
</comment>
<proteinExistence type="inferred from homology"/>